<dbReference type="Gene3D" id="2.40.30.20">
    <property type="match status" value="1"/>
</dbReference>
<keyword evidence="2" id="KW-0813">Transport</keyword>
<dbReference type="OrthoDB" id="30023at2759"/>
<dbReference type="GO" id="GO:1902600">
    <property type="term" value="P:proton transmembrane transport"/>
    <property type="evidence" value="ECO:0007669"/>
    <property type="project" value="InterPro"/>
</dbReference>
<dbReference type="SUPFAM" id="SSF50615">
    <property type="entry name" value="N-terminal domain of alpha and beta subunits of F1 ATP synthase"/>
    <property type="match status" value="1"/>
</dbReference>
<accession>A0A5J5B9L0</accession>
<dbReference type="AlphaFoldDB" id="A0A5J5B9L0"/>
<evidence type="ECO:0000256" key="2">
    <source>
        <dbReference type="ARBA" id="ARBA00022448"/>
    </source>
</evidence>
<dbReference type="InterPro" id="IPR023366">
    <property type="entry name" value="ATP_synth_asu-like_sf"/>
</dbReference>
<dbReference type="GO" id="GO:0005524">
    <property type="term" value="F:ATP binding"/>
    <property type="evidence" value="ECO:0007669"/>
    <property type="project" value="UniProtKB-KW"/>
</dbReference>
<organism evidence="3 4">
    <name type="scientific">Nyssa sinensis</name>
    <dbReference type="NCBI Taxonomy" id="561372"/>
    <lineage>
        <taxon>Eukaryota</taxon>
        <taxon>Viridiplantae</taxon>
        <taxon>Streptophyta</taxon>
        <taxon>Embryophyta</taxon>
        <taxon>Tracheophyta</taxon>
        <taxon>Spermatophyta</taxon>
        <taxon>Magnoliopsida</taxon>
        <taxon>eudicotyledons</taxon>
        <taxon>Gunneridae</taxon>
        <taxon>Pentapetalae</taxon>
        <taxon>asterids</taxon>
        <taxon>Cornales</taxon>
        <taxon>Nyssaceae</taxon>
        <taxon>Nyssa</taxon>
    </lineage>
</organism>
<keyword evidence="4" id="KW-1185">Reference proteome</keyword>
<protein>
    <submittedName>
        <fullName evidence="3">Uncharacterized protein</fullName>
    </submittedName>
</protein>
<comment type="similarity">
    <text evidence="1">Belongs to the ATPase alpha/beta chains family.</text>
</comment>
<name>A0A5J5B9L0_9ASTE</name>
<reference evidence="3 4" key="1">
    <citation type="submission" date="2019-09" db="EMBL/GenBank/DDBJ databases">
        <title>A chromosome-level genome assembly of the Chinese tupelo Nyssa sinensis.</title>
        <authorList>
            <person name="Yang X."/>
            <person name="Kang M."/>
            <person name="Yang Y."/>
            <person name="Xiong H."/>
            <person name="Wang M."/>
            <person name="Zhang Z."/>
            <person name="Wang Z."/>
            <person name="Wu H."/>
            <person name="Ma T."/>
            <person name="Liu J."/>
            <person name="Xi Z."/>
        </authorList>
    </citation>
    <scope>NUCLEOTIDE SEQUENCE [LARGE SCALE GENOMIC DNA]</scope>
    <source>
        <strain evidence="3">J267</strain>
        <tissue evidence="3">Leaf</tissue>
    </source>
</reference>
<evidence type="ECO:0000256" key="1">
    <source>
        <dbReference type="ARBA" id="ARBA00008936"/>
    </source>
</evidence>
<proteinExistence type="inferred from homology"/>
<evidence type="ECO:0000313" key="3">
    <source>
        <dbReference type="EMBL" id="KAA8538632.1"/>
    </source>
</evidence>
<dbReference type="GO" id="GO:0046034">
    <property type="term" value="P:ATP metabolic process"/>
    <property type="evidence" value="ECO:0007669"/>
    <property type="project" value="InterPro"/>
</dbReference>
<gene>
    <name evidence="3" type="ORF">F0562_028174</name>
</gene>
<dbReference type="InterPro" id="IPR036121">
    <property type="entry name" value="ATPase_F1/V1/A1_a/bsu_N_sf"/>
</dbReference>
<dbReference type="EMBL" id="CM018038">
    <property type="protein sequence ID" value="KAA8538632.1"/>
    <property type="molecule type" value="Genomic_DNA"/>
</dbReference>
<evidence type="ECO:0000313" key="4">
    <source>
        <dbReference type="Proteomes" id="UP000325577"/>
    </source>
</evidence>
<sequence length="87" mass="9606">MADWRLLAISASCRRVAGDGIARIHGLDEVMAGELVEFEEGTIGNADFDGDHMAVHDSARICRYFRLNLLVKIDRPEPSADLSFMGL</sequence>
<dbReference type="Proteomes" id="UP000325577">
    <property type="component" value="Linkage Group LG15"/>
</dbReference>